<keyword evidence="2" id="KW-1185">Reference proteome</keyword>
<dbReference type="Proteomes" id="UP001479933">
    <property type="component" value="Chromosome"/>
</dbReference>
<name>A0ABZ2U3F0_9ACTN</name>
<evidence type="ECO:0000313" key="2">
    <source>
        <dbReference type="Proteomes" id="UP001479933"/>
    </source>
</evidence>
<accession>A0ABZ2U3F0</accession>
<evidence type="ECO:0000313" key="1">
    <source>
        <dbReference type="EMBL" id="WYY08220.1"/>
    </source>
</evidence>
<organism evidence="1 2">
    <name type="scientific">Gordonia hydrophobica</name>
    <dbReference type="NCBI Taxonomy" id="40516"/>
    <lineage>
        <taxon>Bacteria</taxon>
        <taxon>Bacillati</taxon>
        <taxon>Actinomycetota</taxon>
        <taxon>Actinomycetes</taxon>
        <taxon>Mycobacteriales</taxon>
        <taxon>Gordoniaceae</taxon>
        <taxon>Gordonia</taxon>
    </lineage>
</organism>
<dbReference type="RefSeq" id="WP_066166746.1">
    <property type="nucleotide sequence ID" value="NZ_CP136137.1"/>
</dbReference>
<dbReference type="EMBL" id="CP136137">
    <property type="protein sequence ID" value="WYY08220.1"/>
    <property type="molecule type" value="Genomic_DNA"/>
</dbReference>
<reference evidence="1 2" key="1">
    <citation type="journal article" date="2023" name="Virus Evol.">
        <title>Computational host range prediction-The good, the bad, and the ugly.</title>
        <authorList>
            <person name="Howell A.A."/>
            <person name="Versoza C.J."/>
            <person name="Pfeifer S.P."/>
        </authorList>
    </citation>
    <scope>NUCLEOTIDE SEQUENCE [LARGE SCALE GENOMIC DNA]</scope>
    <source>
        <strain evidence="1 2">1610/1b</strain>
    </source>
</reference>
<proteinExistence type="predicted"/>
<protein>
    <submittedName>
        <fullName evidence="1">Uncharacterized protein</fullName>
    </submittedName>
</protein>
<sequence length="71" mass="7446">MSAIAPIIAARPARGVQQVRVVGKVAHRDSVTHADGALADDECADERFTVGSVDAHEDVLERDGLVVGDPL</sequence>
<gene>
    <name evidence="1" type="ORF">RVF87_03815</name>
</gene>